<dbReference type="FunFam" id="3.20.20.140:FF:000005">
    <property type="entry name" value="TatD family hydrolase"/>
    <property type="match status" value="1"/>
</dbReference>
<dbReference type="GO" id="GO:0005829">
    <property type="term" value="C:cytosol"/>
    <property type="evidence" value="ECO:0007669"/>
    <property type="project" value="TreeGrafter"/>
</dbReference>
<dbReference type="AlphaFoldDB" id="A0A645A4I5"/>
<dbReference type="EMBL" id="VSSQ01011958">
    <property type="protein sequence ID" value="MPM48110.1"/>
    <property type="molecule type" value="Genomic_DNA"/>
</dbReference>
<dbReference type="Pfam" id="PF01026">
    <property type="entry name" value="TatD_DNase"/>
    <property type="match status" value="1"/>
</dbReference>
<evidence type="ECO:0000256" key="2">
    <source>
        <dbReference type="ARBA" id="ARBA00022801"/>
    </source>
</evidence>
<accession>A0A645A4I5</accession>
<evidence type="ECO:0000313" key="3">
    <source>
        <dbReference type="EMBL" id="MPM48110.1"/>
    </source>
</evidence>
<dbReference type="InterPro" id="IPR001130">
    <property type="entry name" value="TatD-like"/>
</dbReference>
<gene>
    <name evidence="3" type="primary">dtd3_18</name>
    <name evidence="3" type="ORF">SDC9_94832</name>
</gene>
<reference evidence="3" key="1">
    <citation type="submission" date="2019-08" db="EMBL/GenBank/DDBJ databases">
        <authorList>
            <person name="Kucharzyk K."/>
            <person name="Murdoch R.W."/>
            <person name="Higgins S."/>
            <person name="Loffler F."/>
        </authorList>
    </citation>
    <scope>NUCLEOTIDE SEQUENCE</scope>
</reference>
<dbReference type="Gene3D" id="3.20.20.140">
    <property type="entry name" value="Metal-dependent hydrolases"/>
    <property type="match status" value="1"/>
</dbReference>
<dbReference type="PANTHER" id="PTHR46124:SF2">
    <property type="entry name" value="D-AMINOACYL-TRNA DEACYLASE"/>
    <property type="match status" value="1"/>
</dbReference>
<dbReference type="GO" id="GO:0051499">
    <property type="term" value="F:D-aminoacyl-tRNA deacylase activity"/>
    <property type="evidence" value="ECO:0007669"/>
    <property type="project" value="UniProtKB-EC"/>
</dbReference>
<organism evidence="3">
    <name type="scientific">bioreactor metagenome</name>
    <dbReference type="NCBI Taxonomy" id="1076179"/>
    <lineage>
        <taxon>unclassified sequences</taxon>
        <taxon>metagenomes</taxon>
        <taxon>ecological metagenomes</taxon>
    </lineage>
</organism>
<proteinExistence type="predicted"/>
<keyword evidence="1" id="KW-0479">Metal-binding</keyword>
<comment type="caution">
    <text evidence="3">The sequence shown here is derived from an EMBL/GenBank/DDBJ whole genome shotgun (WGS) entry which is preliminary data.</text>
</comment>
<dbReference type="PANTHER" id="PTHR46124">
    <property type="entry name" value="D-AMINOACYL-TRNA DEACYLASE"/>
    <property type="match status" value="1"/>
</dbReference>
<keyword evidence="2 3" id="KW-0378">Hydrolase</keyword>
<dbReference type="InterPro" id="IPR032466">
    <property type="entry name" value="Metal_Hydrolase"/>
</dbReference>
<protein>
    <submittedName>
        <fullName evidence="3">D-aminoacyl-tRNA deacylase</fullName>
        <ecNumber evidence="3">3.1.1.96</ecNumber>
    </submittedName>
</protein>
<dbReference type="PIRSF" id="PIRSF005902">
    <property type="entry name" value="DNase_TatD"/>
    <property type="match status" value="1"/>
</dbReference>
<dbReference type="GO" id="GO:0046872">
    <property type="term" value="F:metal ion binding"/>
    <property type="evidence" value="ECO:0007669"/>
    <property type="project" value="UniProtKB-KW"/>
</dbReference>
<dbReference type="CDD" id="cd01310">
    <property type="entry name" value="TatD_DNAse"/>
    <property type="match status" value="1"/>
</dbReference>
<dbReference type="EC" id="3.1.1.96" evidence="3"/>
<evidence type="ECO:0000256" key="1">
    <source>
        <dbReference type="ARBA" id="ARBA00022723"/>
    </source>
</evidence>
<name>A0A645A4I5_9ZZZZ</name>
<sequence>MTPIFDTHAHYNDKGFDADREAVVAALPQNGVGTVIECGIDFDSCMISLDLGHRYPYMYVALGIHPQSLLPEMNATTTTKFHGDWRAEMAAIRPYYDDPKVVAVGECGLDHFYPIPRDEQIALFRAELELARELDLPILMHDREAHGDTYPILKEYRPKGILHCYSGSAQDVAWLAEQGLYFGFGGATTYKNAHHTLEAVAAVPDELFLLETDSPYMTPNPVRKERNTSANILHVANKLAEVRGTTAEELIALASRNAHRLFKIPE</sequence>
<dbReference type="SUPFAM" id="SSF51556">
    <property type="entry name" value="Metallo-dependent hydrolases"/>
    <property type="match status" value="1"/>
</dbReference>